<evidence type="ECO:0000256" key="5">
    <source>
        <dbReference type="SAM" id="MobiDB-lite"/>
    </source>
</evidence>
<dbReference type="GO" id="GO:0015074">
    <property type="term" value="P:DNA integration"/>
    <property type="evidence" value="ECO:0007669"/>
    <property type="project" value="InterPro"/>
</dbReference>
<evidence type="ECO:0000259" key="6">
    <source>
        <dbReference type="PROSITE" id="PS50531"/>
    </source>
</evidence>
<protein>
    <submittedName>
        <fullName evidence="8">Unannotated protein</fullName>
    </submittedName>
</protein>
<feature type="region of interest" description="Disordered" evidence="5">
    <location>
        <begin position="370"/>
        <end position="397"/>
    </location>
</feature>
<dbReference type="EMBL" id="CAFBMK010000307">
    <property type="protein sequence ID" value="CAB4947579.1"/>
    <property type="molecule type" value="Genomic_DNA"/>
</dbReference>
<dbReference type="InterPro" id="IPR012337">
    <property type="entry name" value="RNaseH-like_sf"/>
</dbReference>
<feature type="compositionally biased region" description="Basic and acidic residues" evidence="5">
    <location>
        <begin position="370"/>
        <end position="380"/>
    </location>
</feature>
<evidence type="ECO:0000256" key="2">
    <source>
        <dbReference type="ARBA" id="ARBA00022578"/>
    </source>
</evidence>
<dbReference type="InterPro" id="IPR017894">
    <property type="entry name" value="HTH_IS21_transposase_type"/>
</dbReference>
<dbReference type="InterPro" id="IPR036397">
    <property type="entry name" value="RNaseH_sf"/>
</dbReference>
<keyword evidence="4" id="KW-0233">DNA recombination</keyword>
<evidence type="ECO:0000313" key="8">
    <source>
        <dbReference type="EMBL" id="CAB4947579.1"/>
    </source>
</evidence>
<evidence type="ECO:0000256" key="4">
    <source>
        <dbReference type="ARBA" id="ARBA00023172"/>
    </source>
</evidence>
<dbReference type="NCBIfam" id="NF033546">
    <property type="entry name" value="transpos_IS21"/>
    <property type="match status" value="1"/>
</dbReference>
<dbReference type="PANTHER" id="PTHR35004">
    <property type="entry name" value="TRANSPOSASE RV3428C-RELATED"/>
    <property type="match status" value="1"/>
</dbReference>
<feature type="compositionally biased region" description="Basic and acidic residues" evidence="5">
    <location>
        <begin position="388"/>
        <end position="397"/>
    </location>
</feature>
<dbReference type="PROSITE" id="PS50531">
    <property type="entry name" value="HTH_IS21"/>
    <property type="match status" value="1"/>
</dbReference>
<feature type="domain" description="HTH IS21-type" evidence="6">
    <location>
        <begin position="6"/>
        <end position="67"/>
    </location>
</feature>
<gene>
    <name evidence="8" type="ORF">UFOPK3564_03315</name>
</gene>
<organism evidence="8">
    <name type="scientific">freshwater metagenome</name>
    <dbReference type="NCBI Taxonomy" id="449393"/>
    <lineage>
        <taxon>unclassified sequences</taxon>
        <taxon>metagenomes</taxon>
        <taxon>ecological metagenomes</taxon>
    </lineage>
</organism>
<comment type="similarity">
    <text evidence="1">Belongs to the transposase IS21/IS408/IS1162 family.</text>
</comment>
<dbReference type="InterPro" id="IPR054353">
    <property type="entry name" value="IstA-like_C"/>
</dbReference>
<dbReference type="GO" id="GO:0006310">
    <property type="term" value="P:DNA recombination"/>
    <property type="evidence" value="ECO:0007669"/>
    <property type="project" value="UniProtKB-KW"/>
</dbReference>
<reference evidence="8" key="1">
    <citation type="submission" date="2020-05" db="EMBL/GenBank/DDBJ databases">
        <authorList>
            <person name="Chiriac C."/>
            <person name="Salcher M."/>
            <person name="Ghai R."/>
            <person name="Kavagutti S V."/>
        </authorList>
    </citation>
    <scope>NUCLEOTIDE SEQUENCE</scope>
</reference>
<dbReference type="AlphaFoldDB" id="A0A6J7JY09"/>
<keyword evidence="2" id="KW-0815">Transposition</keyword>
<dbReference type="PANTHER" id="PTHR35004:SF8">
    <property type="entry name" value="TRANSPOSASE RV3428C-RELATED"/>
    <property type="match status" value="1"/>
</dbReference>
<evidence type="ECO:0000256" key="3">
    <source>
        <dbReference type="ARBA" id="ARBA00023125"/>
    </source>
</evidence>
<dbReference type="Pfam" id="PF22483">
    <property type="entry name" value="Mu-transpos_C_2"/>
    <property type="match status" value="1"/>
</dbReference>
<dbReference type="SUPFAM" id="SSF53098">
    <property type="entry name" value="Ribonuclease H-like"/>
    <property type="match status" value="1"/>
</dbReference>
<dbReference type="InterPro" id="IPR001584">
    <property type="entry name" value="Integrase_cat-core"/>
</dbReference>
<name>A0A6J7JY09_9ZZZZ</name>
<dbReference type="GO" id="GO:0032196">
    <property type="term" value="P:transposition"/>
    <property type="evidence" value="ECO:0007669"/>
    <property type="project" value="UniProtKB-KW"/>
</dbReference>
<evidence type="ECO:0000256" key="1">
    <source>
        <dbReference type="ARBA" id="ARBA00009277"/>
    </source>
</evidence>
<dbReference type="Gene3D" id="3.30.420.10">
    <property type="entry name" value="Ribonuclease H-like superfamily/Ribonuclease H"/>
    <property type="match status" value="1"/>
</dbReference>
<keyword evidence="3" id="KW-0238">DNA-binding</keyword>
<dbReference type="PROSITE" id="PS50994">
    <property type="entry name" value="INTEGRASE"/>
    <property type="match status" value="1"/>
</dbReference>
<dbReference type="GO" id="GO:0003677">
    <property type="term" value="F:DNA binding"/>
    <property type="evidence" value="ECO:0007669"/>
    <property type="project" value="UniProtKB-KW"/>
</dbReference>
<feature type="domain" description="Integrase catalytic" evidence="7">
    <location>
        <begin position="115"/>
        <end position="286"/>
    </location>
</feature>
<evidence type="ECO:0000259" key="7">
    <source>
        <dbReference type="PROSITE" id="PS50994"/>
    </source>
</evidence>
<proteinExistence type="inferred from homology"/>
<sequence length="397" mass="44844">MVEVEQWAELRRAHFVGKKSIKALARETGLSRNTIRQALRSDTPPKYERAPTESVLEPFKPEIHRLLKADPKLPGVRVRELLEPLGCTAGKTVVDDYLREVRPLFAAPVRTFQRTVYRPGEVCQFDVWQPREEIPVGHGQTRLGWVVVACLGYSRAGAGMLVFSKETPDLLTGIAGCLTRLGALPGTLVWDRQAGIHGHGGRPSDAFAGFCGQLKVGWKFCEPADPQAKGAVERLQGYAETNFEPGRVFANELDFQDQLDRWFEKVNARTHKTLRVRPIDRLAEERKVMAALPAEMPDTTRRWVVRVPPDPFLRIDTNDYSLDPALVGRRVEVQVDQRTVRAAALDTGEIACKHQRTFAKHRTTIALEHARTQRESRRPVDTPVQTRPLDRYDQLIA</sequence>
<accession>A0A6J7JY09</accession>